<dbReference type="GO" id="GO:0004252">
    <property type="term" value="F:serine-type endopeptidase activity"/>
    <property type="evidence" value="ECO:0007669"/>
    <property type="project" value="InterPro"/>
</dbReference>
<sequence>MNENGFRGGERHFGSDQTNGQHQQQSAFEQTPSPSNSGNSVSSDNSASSSPSPYQSPYRSWNNAHSGNNPPSSSQGQAENHTQAAGHTTARHAAENADSQATPETSVNPAWQQGHTQPIRTGSDVHGGAEPWGQQPQQLHDSMRGMNPQVSSPEAKKPKRSVGLVPALALMLAGSVATGVITGAVVSSGAGNAEQPATTASENLSHPVSNNKEPAAEGSVEQVADKVVPAVVSIRVADQRQVADGSGSIISSDGYVLTNHHVVASGENGQIQVTMSDGTRHAADFVASDPATDIAVIKIRDVEGLPTINFGNSDDIRVGQQIVAIGSPLGLSSTVTSGIVSATDRPVRASQQGGESSLIDGIQTDAAINPGNSGGPLVDMNGNLIGMNSVIASLSASNDRAGSIGLGFAIPSNFVARVAQQLIDHGEARHPLLGVQVDARNPVNGALVVAVEPGSPADEAGLQPGDVVTRLNDRQVDDSDTLIAATRSHEFGDTVTLEVTSEGSQEPREVEVTLSN</sequence>
<evidence type="ECO:0000256" key="1">
    <source>
        <dbReference type="ARBA" id="ARBA00022670"/>
    </source>
</evidence>
<evidence type="ECO:0000256" key="3">
    <source>
        <dbReference type="SAM" id="MobiDB-lite"/>
    </source>
</evidence>
<dbReference type="Gene3D" id="2.30.42.10">
    <property type="match status" value="1"/>
</dbReference>
<organism evidence="5 6">
    <name type="scientific">Corynebacterium propinquum</name>
    <dbReference type="NCBI Taxonomy" id="43769"/>
    <lineage>
        <taxon>Bacteria</taxon>
        <taxon>Bacillati</taxon>
        <taxon>Actinomycetota</taxon>
        <taxon>Actinomycetes</taxon>
        <taxon>Mycobacteriales</taxon>
        <taxon>Corynebacteriaceae</taxon>
        <taxon>Corynebacterium</taxon>
    </lineage>
</organism>
<keyword evidence="1" id="KW-0645">Protease</keyword>
<evidence type="ECO:0000313" key="5">
    <source>
        <dbReference type="EMBL" id="MDK4326627.1"/>
    </source>
</evidence>
<dbReference type="PRINTS" id="PR00834">
    <property type="entry name" value="PROTEASES2C"/>
</dbReference>
<dbReference type="AlphaFoldDB" id="A0AAP4C068"/>
<feature type="domain" description="PDZ" evidence="4">
    <location>
        <begin position="417"/>
        <end position="503"/>
    </location>
</feature>
<feature type="compositionally biased region" description="Polar residues" evidence="3">
    <location>
        <begin position="195"/>
        <end position="212"/>
    </location>
</feature>
<accession>A0AAP4C068</accession>
<dbReference type="EMBL" id="JASNVP010000008">
    <property type="protein sequence ID" value="MDK4326627.1"/>
    <property type="molecule type" value="Genomic_DNA"/>
</dbReference>
<dbReference type="PANTHER" id="PTHR43343:SF3">
    <property type="entry name" value="PROTEASE DO-LIKE 8, CHLOROPLASTIC"/>
    <property type="match status" value="1"/>
</dbReference>
<evidence type="ECO:0000313" key="6">
    <source>
        <dbReference type="Proteomes" id="UP001226160"/>
    </source>
</evidence>
<dbReference type="InterPro" id="IPR001940">
    <property type="entry name" value="Peptidase_S1C"/>
</dbReference>
<feature type="region of interest" description="Disordered" evidence="3">
    <location>
        <begin position="190"/>
        <end position="221"/>
    </location>
</feature>
<feature type="compositionally biased region" description="Polar residues" evidence="3">
    <location>
        <begin position="15"/>
        <end position="31"/>
    </location>
</feature>
<keyword evidence="2" id="KW-0378">Hydrolase</keyword>
<feature type="compositionally biased region" description="Polar residues" evidence="3">
    <location>
        <begin position="58"/>
        <end position="86"/>
    </location>
</feature>
<dbReference type="PANTHER" id="PTHR43343">
    <property type="entry name" value="PEPTIDASE S12"/>
    <property type="match status" value="1"/>
</dbReference>
<feature type="compositionally biased region" description="Low complexity" evidence="3">
    <location>
        <begin position="32"/>
        <end position="57"/>
    </location>
</feature>
<dbReference type="RefSeq" id="WP_239211796.1">
    <property type="nucleotide sequence ID" value="NZ_CP091865.1"/>
</dbReference>
<name>A0AAP4C068_9CORY</name>
<evidence type="ECO:0000256" key="2">
    <source>
        <dbReference type="ARBA" id="ARBA00022801"/>
    </source>
</evidence>
<protein>
    <submittedName>
        <fullName evidence="5">Trypsin-like peptidase domain-containing protein</fullName>
    </submittedName>
</protein>
<dbReference type="InterPro" id="IPR051201">
    <property type="entry name" value="Chloro_Bact_Ser_Proteases"/>
</dbReference>
<gene>
    <name evidence="5" type="ORF">QPX54_08950</name>
</gene>
<dbReference type="InterPro" id="IPR001478">
    <property type="entry name" value="PDZ"/>
</dbReference>
<dbReference type="SUPFAM" id="SSF50494">
    <property type="entry name" value="Trypsin-like serine proteases"/>
    <property type="match status" value="1"/>
</dbReference>
<dbReference type="Proteomes" id="UP001226160">
    <property type="component" value="Unassembled WGS sequence"/>
</dbReference>
<dbReference type="SMART" id="SM00228">
    <property type="entry name" value="PDZ"/>
    <property type="match status" value="1"/>
</dbReference>
<dbReference type="Gene3D" id="2.40.10.120">
    <property type="match status" value="1"/>
</dbReference>
<dbReference type="GO" id="GO:0006508">
    <property type="term" value="P:proteolysis"/>
    <property type="evidence" value="ECO:0007669"/>
    <property type="project" value="UniProtKB-KW"/>
</dbReference>
<dbReference type="InterPro" id="IPR009003">
    <property type="entry name" value="Peptidase_S1_PA"/>
</dbReference>
<feature type="compositionally biased region" description="Polar residues" evidence="3">
    <location>
        <begin position="97"/>
        <end position="120"/>
    </location>
</feature>
<dbReference type="InterPro" id="IPR036034">
    <property type="entry name" value="PDZ_sf"/>
</dbReference>
<comment type="caution">
    <text evidence="5">The sequence shown here is derived from an EMBL/GenBank/DDBJ whole genome shotgun (WGS) entry which is preliminary data.</text>
</comment>
<dbReference type="Pfam" id="PF13180">
    <property type="entry name" value="PDZ_2"/>
    <property type="match status" value="1"/>
</dbReference>
<evidence type="ECO:0000259" key="4">
    <source>
        <dbReference type="PROSITE" id="PS50106"/>
    </source>
</evidence>
<dbReference type="PROSITE" id="PS50106">
    <property type="entry name" value="PDZ"/>
    <property type="match status" value="1"/>
</dbReference>
<dbReference type="Pfam" id="PF13365">
    <property type="entry name" value="Trypsin_2"/>
    <property type="match status" value="1"/>
</dbReference>
<reference evidence="5" key="1">
    <citation type="submission" date="2023-05" db="EMBL/GenBank/DDBJ databases">
        <title>Metabolic capabilities are highly conserved among human nasal-associated Corynebacterium species in pangenomic analyses.</title>
        <authorList>
            <person name="Tran T.H."/>
            <person name="Roberts A.Q."/>
            <person name="Escapa I.F."/>
            <person name="Gao W."/>
            <person name="Conlan S."/>
            <person name="Kong H."/>
            <person name="Segre J.A."/>
            <person name="Kelly M.S."/>
            <person name="Lemon K.P."/>
        </authorList>
    </citation>
    <scope>NUCLEOTIDE SEQUENCE</scope>
    <source>
        <strain evidence="5">KPL2654</strain>
    </source>
</reference>
<proteinExistence type="predicted"/>
<dbReference type="SUPFAM" id="SSF50156">
    <property type="entry name" value="PDZ domain-like"/>
    <property type="match status" value="1"/>
</dbReference>
<feature type="region of interest" description="Disordered" evidence="3">
    <location>
        <begin position="1"/>
        <end position="160"/>
    </location>
</feature>